<organism evidence="1 2">
    <name type="scientific">Clytia hemisphaerica</name>
    <dbReference type="NCBI Taxonomy" id="252671"/>
    <lineage>
        <taxon>Eukaryota</taxon>
        <taxon>Metazoa</taxon>
        <taxon>Cnidaria</taxon>
        <taxon>Hydrozoa</taxon>
        <taxon>Hydroidolina</taxon>
        <taxon>Leptothecata</taxon>
        <taxon>Obeliida</taxon>
        <taxon>Clytiidae</taxon>
        <taxon>Clytia</taxon>
    </lineage>
</organism>
<evidence type="ECO:0000313" key="1">
    <source>
        <dbReference type="EnsemblMetazoa" id="CLYHEMP001467.11"/>
    </source>
</evidence>
<name>A0A7M5URJ3_9CNID</name>
<evidence type="ECO:0000313" key="2">
    <source>
        <dbReference type="Proteomes" id="UP000594262"/>
    </source>
</evidence>
<accession>A0A7M5URJ3</accession>
<protein>
    <submittedName>
        <fullName evidence="1">Uncharacterized protein</fullName>
    </submittedName>
</protein>
<sequence>MIDETFSLSCCKADTIHFGEKETNKRILKNKFDSRPFNIVMAELDRKMDELKLEKKNPINPVLHTILQGVADENCQFSKLYGMPHVVKLIWEKVLVAMHMHIKFGKDENYVETYNPPPPFIAQTGFRLRFDVKFPKPTDININMMPFVMAKKFENMQLPDYLKPYADMIETSFFNELPFFDIEEFGKIGYLTIHESLVEEGKSQRRPGLHTESPGFIYVKNDLSDEKCEELCIEKGSGHDKIMALGVWWGKHGYNSHHFPNGGIYMASNVDDSCKVWDCQIVADNNGEELIRKHGDIEHLRCFLPESTLLKSDILYWINDRTPHESLPLKKGTYRQFFRLVTHRVSVWYEDHSTKNPNGVVPDPKMTRIVRGSKFDEGYVTVVG</sequence>
<keyword evidence="2" id="KW-1185">Reference proteome</keyword>
<dbReference type="Proteomes" id="UP000594262">
    <property type="component" value="Unplaced"/>
</dbReference>
<proteinExistence type="predicted"/>
<dbReference type="OrthoDB" id="429263at2759"/>
<reference evidence="1" key="1">
    <citation type="submission" date="2021-01" db="UniProtKB">
        <authorList>
            <consortium name="EnsemblMetazoa"/>
        </authorList>
    </citation>
    <scope>IDENTIFICATION</scope>
</reference>
<dbReference type="AlphaFoldDB" id="A0A7M5URJ3"/>
<dbReference type="EnsemblMetazoa" id="CLYHEMT001467.11">
    <property type="protein sequence ID" value="CLYHEMP001467.11"/>
    <property type="gene ID" value="CLYHEMG001467"/>
</dbReference>